<reference evidence="5" key="1">
    <citation type="submission" date="2016-11" db="UniProtKB">
        <authorList>
            <consortium name="WormBaseParasite"/>
        </authorList>
    </citation>
    <scope>IDENTIFICATION</scope>
</reference>
<feature type="signal peptide" evidence="3">
    <location>
        <begin position="1"/>
        <end position="23"/>
    </location>
</feature>
<evidence type="ECO:0000256" key="1">
    <source>
        <dbReference type="SAM" id="MobiDB-lite"/>
    </source>
</evidence>
<evidence type="ECO:0000256" key="3">
    <source>
        <dbReference type="SAM" id="SignalP"/>
    </source>
</evidence>
<keyword evidence="3" id="KW-0732">Signal</keyword>
<keyword evidence="2" id="KW-1133">Transmembrane helix</keyword>
<feature type="transmembrane region" description="Helical" evidence="2">
    <location>
        <begin position="199"/>
        <end position="217"/>
    </location>
</feature>
<name>A0A1I7YB22_9BILA</name>
<proteinExistence type="predicted"/>
<keyword evidence="2" id="KW-0812">Transmembrane</keyword>
<dbReference type="WBParaSite" id="L893_g14550.t1">
    <property type="protein sequence ID" value="L893_g14550.t1"/>
    <property type="gene ID" value="L893_g14550"/>
</dbReference>
<keyword evidence="4" id="KW-1185">Reference proteome</keyword>
<evidence type="ECO:0000313" key="4">
    <source>
        <dbReference type="Proteomes" id="UP000095287"/>
    </source>
</evidence>
<feature type="chain" id="PRO_5009311901" evidence="3">
    <location>
        <begin position="24"/>
        <end position="263"/>
    </location>
</feature>
<feature type="region of interest" description="Disordered" evidence="1">
    <location>
        <begin position="122"/>
        <end position="173"/>
    </location>
</feature>
<evidence type="ECO:0000256" key="2">
    <source>
        <dbReference type="SAM" id="Phobius"/>
    </source>
</evidence>
<dbReference type="Proteomes" id="UP000095287">
    <property type="component" value="Unplaced"/>
</dbReference>
<protein>
    <submittedName>
        <fullName evidence="5">Trans-Golgi network integral membrane protein 2</fullName>
    </submittedName>
</protein>
<sequence length="263" mass="28613">MTCVSFYFIFISFSIFLLTGVSPAPTTISAKPRGENSVISANHQKNGSEAITQNEPPGVIPEELLNSVNTSLITMDNGTLSNISNSDALSKGQKAGDILPEKGEVKKTNEVNVKDTAVKKADIEENGKMENEFSDAKVSESPKEQGDSDGKEIENTTTNVESVPDSGAGNHREANASSISIGQSIPDYASLGEAENTHFMTFLVFISACVAVGYVGFQYRRKIKAIVHDRMNGGRNVRRTRATTARYERLHNSLLDDDEDIIY</sequence>
<dbReference type="Pfam" id="PF17818">
    <property type="entry name" value="KCT2"/>
    <property type="match status" value="1"/>
</dbReference>
<feature type="compositionally biased region" description="Basic and acidic residues" evidence="1">
    <location>
        <begin position="122"/>
        <end position="154"/>
    </location>
</feature>
<dbReference type="AlphaFoldDB" id="A0A1I7YB22"/>
<organism evidence="4 5">
    <name type="scientific">Steinernema glaseri</name>
    <dbReference type="NCBI Taxonomy" id="37863"/>
    <lineage>
        <taxon>Eukaryota</taxon>
        <taxon>Metazoa</taxon>
        <taxon>Ecdysozoa</taxon>
        <taxon>Nematoda</taxon>
        <taxon>Chromadorea</taxon>
        <taxon>Rhabditida</taxon>
        <taxon>Tylenchina</taxon>
        <taxon>Panagrolaimomorpha</taxon>
        <taxon>Strongyloidoidea</taxon>
        <taxon>Steinernematidae</taxon>
        <taxon>Steinernema</taxon>
    </lineage>
</organism>
<accession>A0A1I7YB22</accession>
<evidence type="ECO:0000313" key="5">
    <source>
        <dbReference type="WBParaSite" id="L893_g14550.t1"/>
    </source>
</evidence>
<keyword evidence="2" id="KW-0472">Membrane</keyword>